<dbReference type="PANTHER" id="PTHR30218:SF0">
    <property type="entry name" value="POLYPHOSPHATE KINASE"/>
    <property type="match status" value="1"/>
</dbReference>
<evidence type="ECO:0000256" key="2">
    <source>
        <dbReference type="ARBA" id="ARBA00022679"/>
    </source>
</evidence>
<organism evidence="12 13">
    <name type="scientific">Rubinisphaera brasiliensis (strain ATCC 49424 / DSM 5305 / JCM 21570 / IAM 15109 / NBRC 103401 / IFAM 1448)</name>
    <name type="common">Planctomyces brasiliensis</name>
    <dbReference type="NCBI Taxonomy" id="756272"/>
    <lineage>
        <taxon>Bacteria</taxon>
        <taxon>Pseudomonadati</taxon>
        <taxon>Planctomycetota</taxon>
        <taxon>Planctomycetia</taxon>
        <taxon>Planctomycetales</taxon>
        <taxon>Planctomycetaceae</taxon>
        <taxon>Rubinisphaera</taxon>
    </lineage>
</organism>
<keyword evidence="5 6" id="KW-0067">ATP-binding</keyword>
<evidence type="ECO:0000256" key="5">
    <source>
        <dbReference type="ARBA" id="ARBA00022840"/>
    </source>
</evidence>
<dbReference type="HOGENOM" id="CLU_009678_5_0_0"/>
<feature type="domain" description="Polyphosphate kinase N-terminal" evidence="9">
    <location>
        <begin position="15"/>
        <end position="119"/>
    </location>
</feature>
<dbReference type="Proteomes" id="UP000006860">
    <property type="component" value="Chromosome"/>
</dbReference>
<dbReference type="Pfam" id="PF13090">
    <property type="entry name" value="PP_kinase_C"/>
    <property type="match status" value="1"/>
</dbReference>
<dbReference type="InterPro" id="IPR036832">
    <property type="entry name" value="PPK_N_dom_sf"/>
</dbReference>
<dbReference type="GO" id="GO:0006799">
    <property type="term" value="P:polyphosphate biosynthetic process"/>
    <property type="evidence" value="ECO:0007669"/>
    <property type="project" value="UniProtKB-UniRule"/>
</dbReference>
<dbReference type="InterPro" id="IPR036830">
    <property type="entry name" value="PP_kinase_middle_dom_sf"/>
</dbReference>
<dbReference type="Gene3D" id="3.30.870.10">
    <property type="entry name" value="Endonuclease Chain A"/>
    <property type="match status" value="2"/>
</dbReference>
<evidence type="ECO:0000256" key="7">
    <source>
        <dbReference type="RuleBase" id="RU003800"/>
    </source>
</evidence>
<dbReference type="STRING" id="756272.Plabr_2677"/>
<keyword evidence="1 6" id="KW-0597">Phosphoprotein</keyword>
<accession>F0SRW1</accession>
<dbReference type="InterPro" id="IPR003414">
    <property type="entry name" value="PP_kinase"/>
</dbReference>
<dbReference type="SUPFAM" id="SSF143724">
    <property type="entry name" value="PHP14-like"/>
    <property type="match status" value="1"/>
</dbReference>
<evidence type="ECO:0000313" key="13">
    <source>
        <dbReference type="Proteomes" id="UP000006860"/>
    </source>
</evidence>
<evidence type="ECO:0000259" key="10">
    <source>
        <dbReference type="Pfam" id="PF13090"/>
    </source>
</evidence>
<dbReference type="CDD" id="cd09165">
    <property type="entry name" value="PLDc_PaPPK1_C1_like"/>
    <property type="match status" value="1"/>
</dbReference>
<dbReference type="RefSeq" id="WP_013629001.1">
    <property type="nucleotide sequence ID" value="NC_015174.1"/>
</dbReference>
<keyword evidence="6" id="KW-0460">Magnesium</keyword>
<keyword evidence="13" id="KW-1185">Reference proteome</keyword>
<keyword evidence="4 6" id="KW-0418">Kinase</keyword>
<dbReference type="HAMAP" id="MF_00347">
    <property type="entry name" value="Polyphosphate_kinase"/>
    <property type="match status" value="1"/>
</dbReference>
<evidence type="ECO:0000256" key="6">
    <source>
        <dbReference type="HAMAP-Rule" id="MF_00347"/>
    </source>
</evidence>
<dbReference type="NCBIfam" id="TIGR03705">
    <property type="entry name" value="poly_P_kin"/>
    <property type="match status" value="1"/>
</dbReference>
<dbReference type="InterPro" id="IPR025198">
    <property type="entry name" value="PPK_N_dom"/>
</dbReference>
<evidence type="ECO:0000259" key="8">
    <source>
        <dbReference type="Pfam" id="PF02503"/>
    </source>
</evidence>
<dbReference type="SUPFAM" id="SSF56024">
    <property type="entry name" value="Phospholipase D/nuclease"/>
    <property type="match status" value="2"/>
</dbReference>
<feature type="binding site" evidence="6">
    <location>
        <position position="409"/>
    </location>
    <ligand>
        <name>Mg(2+)</name>
        <dbReference type="ChEBI" id="CHEBI:18420"/>
    </ligand>
</feature>
<feature type="active site" description="Phosphohistidine intermediate" evidence="6">
    <location>
        <position position="439"/>
    </location>
</feature>
<feature type="binding site" evidence="6">
    <location>
        <position position="596"/>
    </location>
    <ligand>
        <name>ATP</name>
        <dbReference type="ChEBI" id="CHEBI:30616"/>
    </ligand>
</feature>
<dbReference type="InterPro" id="IPR041108">
    <property type="entry name" value="PP_kinase_C_1"/>
</dbReference>
<comment type="PTM">
    <text evidence="6 7">An intermediate of this reaction is the autophosphorylated ppk in which a phosphate is covalently linked to a histidine residue through a N-P bond.</text>
</comment>
<dbReference type="Pfam" id="PF02503">
    <property type="entry name" value="PP_kinase"/>
    <property type="match status" value="1"/>
</dbReference>
<dbReference type="KEGG" id="pbs:Plabr_2677"/>
<sequence>MSNTQSSMKPSSEQYFNRELSWLEFNQRVLDVALDETQPLLERLKFLAITASNLDEFFMVRVGGLQLMSRRDIQRPDPTGMSPHEQLEAIRTRVRKMLSDQYECFNKHLEPALREAGIRRATGAELNENQHRIIFERFEDEFFSVLSPIAVYPGDPVPMLPEPHICLCVRLRSDQAETPYRYCLIPLGTRLPRLLTIPSDSGYEYMLLEDVVARFVERFFPDEQVVETIPFRVTRNADLTVSDEIPADFLAEMEHVLQARKESHCVRLELDSQATATLQGFLADAYEISPADVYPLHGPLDLSELMPIAGIKGFDALTDEPWDSLNSAEVDPSQTLFDQLAQKDILLVHPYESFDPVVRLIEEAAQDPDVLSIKQTLYRTSSSSPIVAALMRAATSGKYVTVIVELKARFDEARNIEWAKQLEREGVNVIYGVRGLKTHAKCCVIVRQESQGIRRYVHFGTGNYNERTARLYSDISYMTSDLDLGADAVMFFNAITGHSQPQPYHRIESAPLGLKDRLLEMIDVEIDQASRGENAFINGKVNSLVDPEVIDALYRASQAGVKVRLNIRGICCLRPGVEGLSENIEVTSIIDRYLEHARIVHFHHGGDDRVFISSADWMPRNLDRRIELLVPVDHEPCKSRLIHVLETYFRDTAKAKRLMPDGSYKSLDTGGESFRSQEFFYQDVKARTKDQQKQQMSVFQPLKSPV</sequence>
<comment type="catalytic activity">
    <reaction evidence="6 7">
        <text>[phosphate](n) + ATP = [phosphate](n+1) + ADP</text>
        <dbReference type="Rhea" id="RHEA:19573"/>
        <dbReference type="Rhea" id="RHEA-COMP:9859"/>
        <dbReference type="Rhea" id="RHEA-COMP:14280"/>
        <dbReference type="ChEBI" id="CHEBI:16838"/>
        <dbReference type="ChEBI" id="CHEBI:30616"/>
        <dbReference type="ChEBI" id="CHEBI:456216"/>
        <dbReference type="EC" id="2.7.4.1"/>
    </reaction>
</comment>
<dbReference type="Gene3D" id="1.20.58.310">
    <property type="entry name" value="Polyphosphate kinase N-terminal domain"/>
    <property type="match status" value="1"/>
</dbReference>
<feature type="binding site" evidence="6">
    <location>
        <position position="379"/>
    </location>
    <ligand>
        <name>Mg(2+)</name>
        <dbReference type="ChEBI" id="CHEBI:18420"/>
    </ligand>
</feature>
<protein>
    <recommendedName>
        <fullName evidence="6 7">Polyphosphate kinase</fullName>
        <ecNumber evidence="6 7">2.7.4.1</ecNumber>
    </recommendedName>
    <alternativeName>
        <fullName evidence="6">ATP-polyphosphate phosphotransferase</fullName>
    </alternativeName>
    <alternativeName>
        <fullName evidence="6">Polyphosphoric acid kinase</fullName>
    </alternativeName>
</protein>
<proteinExistence type="inferred from homology"/>
<dbReference type="GO" id="GO:0046872">
    <property type="term" value="F:metal ion binding"/>
    <property type="evidence" value="ECO:0007669"/>
    <property type="project" value="UniProtKB-KW"/>
</dbReference>
<name>F0SRW1_RUBBR</name>
<feature type="binding site" evidence="6">
    <location>
        <position position="53"/>
    </location>
    <ligand>
        <name>ATP</name>
        <dbReference type="ChEBI" id="CHEBI:30616"/>
    </ligand>
</feature>
<dbReference type="CDD" id="cd09168">
    <property type="entry name" value="PLDc_PaPPK1_C2_like"/>
    <property type="match status" value="1"/>
</dbReference>
<dbReference type="EMBL" id="CP002546">
    <property type="protein sequence ID" value="ADY60277.1"/>
    <property type="molecule type" value="Genomic_DNA"/>
</dbReference>
<feature type="domain" description="Polyphosphate kinase C-terminal" evidence="11">
    <location>
        <begin position="336"/>
        <end position="500"/>
    </location>
</feature>
<evidence type="ECO:0000313" key="12">
    <source>
        <dbReference type="EMBL" id="ADY60277.1"/>
    </source>
</evidence>
<dbReference type="Pfam" id="PF13089">
    <property type="entry name" value="PP_kinase_N"/>
    <property type="match status" value="1"/>
</dbReference>
<comment type="similarity">
    <text evidence="6 7">Belongs to the polyphosphate kinase 1 (PPK1) family.</text>
</comment>
<dbReference type="Gene3D" id="3.30.1840.10">
    <property type="entry name" value="Polyphosphate kinase middle domain"/>
    <property type="match status" value="1"/>
</dbReference>
<reference evidence="13" key="1">
    <citation type="submission" date="2011-02" db="EMBL/GenBank/DDBJ databases">
        <title>The complete genome of Planctomyces brasiliensis DSM 5305.</title>
        <authorList>
            <person name="Lucas S."/>
            <person name="Copeland A."/>
            <person name="Lapidus A."/>
            <person name="Bruce D."/>
            <person name="Goodwin L."/>
            <person name="Pitluck S."/>
            <person name="Kyrpides N."/>
            <person name="Mavromatis K."/>
            <person name="Pagani I."/>
            <person name="Ivanova N."/>
            <person name="Ovchinnikova G."/>
            <person name="Lu M."/>
            <person name="Detter J.C."/>
            <person name="Han C."/>
            <person name="Land M."/>
            <person name="Hauser L."/>
            <person name="Markowitz V."/>
            <person name="Cheng J.-F."/>
            <person name="Hugenholtz P."/>
            <person name="Woyke T."/>
            <person name="Wu D."/>
            <person name="Tindall B."/>
            <person name="Pomrenke H.G."/>
            <person name="Brambilla E."/>
            <person name="Klenk H.-P."/>
            <person name="Eisen J.A."/>
        </authorList>
    </citation>
    <scope>NUCLEOTIDE SEQUENCE [LARGE SCALE GENOMIC DNA]</scope>
    <source>
        <strain evidence="13">ATCC 49424 / DSM 5305 / JCM 21570 / NBRC 103401 / IFAM 1448</strain>
    </source>
</reference>
<dbReference type="eggNOG" id="COG0855">
    <property type="taxonomic scope" value="Bacteria"/>
</dbReference>
<dbReference type="NCBIfam" id="NF003918">
    <property type="entry name" value="PRK05443.1-2"/>
    <property type="match status" value="1"/>
</dbReference>
<dbReference type="GO" id="GO:0008976">
    <property type="term" value="F:polyphosphate kinase activity"/>
    <property type="evidence" value="ECO:0007669"/>
    <property type="project" value="UniProtKB-UniRule"/>
</dbReference>
<feature type="domain" description="Polyphosphate kinase C-terminal" evidence="10">
    <location>
        <begin position="510"/>
        <end position="677"/>
    </location>
</feature>
<dbReference type="GO" id="GO:0005524">
    <property type="term" value="F:ATP binding"/>
    <property type="evidence" value="ECO:0007669"/>
    <property type="project" value="UniProtKB-KW"/>
</dbReference>
<dbReference type="GO" id="GO:0009358">
    <property type="term" value="C:polyphosphate kinase complex"/>
    <property type="evidence" value="ECO:0007669"/>
    <property type="project" value="InterPro"/>
</dbReference>
<dbReference type="NCBIfam" id="NF003917">
    <property type="entry name" value="PRK05443.1-1"/>
    <property type="match status" value="1"/>
</dbReference>
<keyword evidence="6" id="KW-0479">Metal-binding</keyword>
<feature type="domain" description="Polyphosphate kinase middle" evidence="8">
    <location>
        <begin position="130"/>
        <end position="307"/>
    </location>
</feature>
<dbReference type="SUPFAM" id="SSF140356">
    <property type="entry name" value="PPK N-terminal domain-like"/>
    <property type="match status" value="1"/>
</dbReference>
<evidence type="ECO:0000256" key="3">
    <source>
        <dbReference type="ARBA" id="ARBA00022741"/>
    </source>
</evidence>
<keyword evidence="3 6" id="KW-0547">Nucleotide-binding</keyword>
<gene>
    <name evidence="6" type="primary">ppk</name>
    <name evidence="12" type="ordered locus">Plabr_2677</name>
</gene>
<dbReference type="Pfam" id="PF17941">
    <property type="entry name" value="PP_kinase_C_1"/>
    <property type="match status" value="1"/>
</dbReference>
<dbReference type="EC" id="2.7.4.1" evidence="6 7"/>
<evidence type="ECO:0000259" key="11">
    <source>
        <dbReference type="Pfam" id="PF17941"/>
    </source>
</evidence>
<dbReference type="PIRSF" id="PIRSF015589">
    <property type="entry name" value="PP_kinase"/>
    <property type="match status" value="1"/>
</dbReference>
<dbReference type="PANTHER" id="PTHR30218">
    <property type="entry name" value="POLYPHOSPHATE KINASE"/>
    <property type="match status" value="1"/>
</dbReference>
<evidence type="ECO:0000259" key="9">
    <source>
        <dbReference type="Pfam" id="PF13089"/>
    </source>
</evidence>
<dbReference type="InterPro" id="IPR025200">
    <property type="entry name" value="PPK_C_dom2"/>
</dbReference>
<evidence type="ECO:0000256" key="1">
    <source>
        <dbReference type="ARBA" id="ARBA00022553"/>
    </source>
</evidence>
<evidence type="ECO:0000256" key="4">
    <source>
        <dbReference type="ARBA" id="ARBA00022777"/>
    </source>
</evidence>
<feature type="binding site" evidence="6">
    <location>
        <position position="472"/>
    </location>
    <ligand>
        <name>ATP</name>
        <dbReference type="ChEBI" id="CHEBI:30616"/>
    </ligand>
</feature>
<comment type="cofactor">
    <cofactor evidence="6">
        <name>Mg(2+)</name>
        <dbReference type="ChEBI" id="CHEBI:18420"/>
    </cofactor>
</comment>
<dbReference type="NCBIfam" id="NF003921">
    <property type="entry name" value="PRK05443.2-2"/>
    <property type="match status" value="1"/>
</dbReference>
<dbReference type="AlphaFoldDB" id="F0SRW1"/>
<dbReference type="InterPro" id="IPR024953">
    <property type="entry name" value="PP_kinase_middle"/>
</dbReference>
<comment type="function">
    <text evidence="6 7">Catalyzes the reversible transfer of the terminal phosphate of ATP to form a long-chain polyphosphate (polyP).</text>
</comment>
<keyword evidence="2 6" id="KW-0808">Transferase</keyword>
<feature type="binding site" evidence="6">
    <location>
        <position position="568"/>
    </location>
    <ligand>
        <name>ATP</name>
        <dbReference type="ChEBI" id="CHEBI:30616"/>
    </ligand>
</feature>